<dbReference type="GO" id="GO:0005975">
    <property type="term" value="P:carbohydrate metabolic process"/>
    <property type="evidence" value="ECO:0007669"/>
    <property type="project" value="InterPro"/>
</dbReference>
<dbReference type="PANTHER" id="PTHR46066">
    <property type="entry name" value="CHITINASE DOMAIN-CONTAINING PROTEIN 1 FAMILY MEMBER"/>
    <property type="match status" value="1"/>
</dbReference>
<dbReference type="InterPro" id="IPR017853">
    <property type="entry name" value="GH"/>
</dbReference>
<evidence type="ECO:0000256" key="1">
    <source>
        <dbReference type="ARBA" id="ARBA00022737"/>
    </source>
</evidence>
<dbReference type="InterPro" id="IPR001119">
    <property type="entry name" value="SLH_dom"/>
</dbReference>
<dbReference type="InterPro" id="IPR029070">
    <property type="entry name" value="Chitinase_insertion_sf"/>
</dbReference>
<organism evidence="5 6">
    <name type="scientific">Heliophilum fasciatum</name>
    <dbReference type="NCBI Taxonomy" id="35700"/>
    <lineage>
        <taxon>Bacteria</taxon>
        <taxon>Bacillati</taxon>
        <taxon>Bacillota</taxon>
        <taxon>Clostridia</taxon>
        <taxon>Eubacteriales</taxon>
        <taxon>Heliobacteriaceae</taxon>
        <taxon>Heliophilum</taxon>
    </lineage>
</organism>
<evidence type="ECO:0000313" key="5">
    <source>
        <dbReference type="EMBL" id="TCP63462.1"/>
    </source>
</evidence>
<keyword evidence="1" id="KW-0677">Repeat</keyword>
<keyword evidence="2" id="KW-0732">Signal</keyword>
<comment type="caution">
    <text evidence="5">The sequence shown here is derived from an EMBL/GenBank/DDBJ whole genome shotgun (WGS) entry which is preliminary data.</text>
</comment>
<dbReference type="Gene3D" id="3.20.20.80">
    <property type="entry name" value="Glycosidases"/>
    <property type="match status" value="1"/>
</dbReference>
<sequence>MRTRYWQIFLICLALLTTSVFPYGCADAAINQLAAQNTTKKAYVYLFGGSNDTYKKQLTQTKGNIDGVFVPWLDIDAQGVLKTTTDPAFLTWLHQEGYKVYPYLTNHFNRTSGDKVLQPDQRSQLVDQIVDFVRATGCDGVNIDLENFSPAEKNNFILFLNDLNQKLNRMNKELSVAVIASTSLTPHPASLAAAYDYEKIGTIVDRVIIMSYDQHWNGSEPGPVAGKPWVEKVVQTIAQQIPHEKLILGIPFYGRYWGNGKKGDGLLYPQAIKLAQTHQAPLIWDATESSWQIKYVDEQGPHEIWIDDRASLMSKMRFIHTYNLGGVAAWRLGQEDPLVWQGFQPWLQQLDYLDTVGHWASGAIRELVLKDIMSGRTDGRFYPDQAVTRAEAAKILTGLLKLPAGKALPFRDLSQDHWAYDSISRAYGARLLTGYPDNTVHPDQPITRGEVALLLCKAYQLPLLPKQSSSFSDVTDDHFAAQSIATIAARHWVNGYPNGTFGPQKPVTRAEMAQIINQARAAMAQ</sequence>
<dbReference type="Pfam" id="PF00395">
    <property type="entry name" value="SLH"/>
    <property type="match status" value="3"/>
</dbReference>
<dbReference type="EMBL" id="SLXT01000018">
    <property type="protein sequence ID" value="TCP63462.1"/>
    <property type="molecule type" value="Genomic_DNA"/>
</dbReference>
<accession>A0A4R2RI63</accession>
<evidence type="ECO:0000256" key="2">
    <source>
        <dbReference type="SAM" id="SignalP"/>
    </source>
</evidence>
<dbReference type="SUPFAM" id="SSF51445">
    <property type="entry name" value="(Trans)glycosidases"/>
    <property type="match status" value="1"/>
</dbReference>
<feature type="signal peptide" evidence="2">
    <location>
        <begin position="1"/>
        <end position="22"/>
    </location>
</feature>
<feature type="domain" description="SLH" evidence="3">
    <location>
        <begin position="406"/>
        <end position="469"/>
    </location>
</feature>
<feature type="domain" description="SLH" evidence="3">
    <location>
        <begin position="470"/>
        <end position="525"/>
    </location>
</feature>
<dbReference type="Pfam" id="PF00704">
    <property type="entry name" value="Glyco_hydro_18"/>
    <property type="match status" value="1"/>
</dbReference>
<protein>
    <submittedName>
        <fullName evidence="5">S-layer family protein</fullName>
    </submittedName>
</protein>
<dbReference type="Proteomes" id="UP000294813">
    <property type="component" value="Unassembled WGS sequence"/>
</dbReference>
<dbReference type="GO" id="GO:0008061">
    <property type="term" value="F:chitin binding"/>
    <property type="evidence" value="ECO:0007669"/>
    <property type="project" value="InterPro"/>
</dbReference>
<dbReference type="Gene3D" id="3.10.50.10">
    <property type="match status" value="1"/>
</dbReference>
<dbReference type="RefSeq" id="WP_165876445.1">
    <property type="nucleotide sequence ID" value="NZ_JAOQNU010000017.1"/>
</dbReference>
<keyword evidence="6" id="KW-1185">Reference proteome</keyword>
<dbReference type="InterPro" id="IPR001223">
    <property type="entry name" value="Glyco_hydro18_cat"/>
</dbReference>
<reference evidence="5 6" key="1">
    <citation type="submission" date="2019-03" db="EMBL/GenBank/DDBJ databases">
        <title>Genomic Encyclopedia of Type Strains, Phase IV (KMG-IV): sequencing the most valuable type-strain genomes for metagenomic binning, comparative biology and taxonomic classification.</title>
        <authorList>
            <person name="Goeker M."/>
        </authorList>
    </citation>
    <scope>NUCLEOTIDE SEQUENCE [LARGE SCALE GENOMIC DNA]</scope>
    <source>
        <strain evidence="5 6">DSM 11170</strain>
    </source>
</reference>
<feature type="domain" description="SLH" evidence="3">
    <location>
        <begin position="347"/>
        <end position="405"/>
    </location>
</feature>
<dbReference type="SMART" id="SM00636">
    <property type="entry name" value="Glyco_18"/>
    <property type="match status" value="1"/>
</dbReference>
<evidence type="ECO:0000313" key="6">
    <source>
        <dbReference type="Proteomes" id="UP000294813"/>
    </source>
</evidence>
<proteinExistence type="predicted"/>
<feature type="chain" id="PRO_5039371233" evidence="2">
    <location>
        <begin position="23"/>
        <end position="525"/>
    </location>
</feature>
<gene>
    <name evidence="5" type="ORF">EDD73_1185</name>
</gene>
<evidence type="ECO:0000259" key="4">
    <source>
        <dbReference type="PROSITE" id="PS51910"/>
    </source>
</evidence>
<evidence type="ECO:0000259" key="3">
    <source>
        <dbReference type="PROSITE" id="PS51272"/>
    </source>
</evidence>
<dbReference type="PROSITE" id="PS51910">
    <property type="entry name" value="GH18_2"/>
    <property type="match status" value="1"/>
</dbReference>
<feature type="domain" description="GH18" evidence="4">
    <location>
        <begin position="40"/>
        <end position="349"/>
    </location>
</feature>
<dbReference type="PANTHER" id="PTHR46066:SF2">
    <property type="entry name" value="CHITINASE DOMAIN-CONTAINING PROTEIN 1"/>
    <property type="match status" value="1"/>
</dbReference>
<dbReference type="AlphaFoldDB" id="A0A4R2RI63"/>
<name>A0A4R2RI63_9FIRM</name>
<dbReference type="PROSITE" id="PS51272">
    <property type="entry name" value="SLH"/>
    <property type="match status" value="3"/>
</dbReference>
<dbReference type="InterPro" id="IPR011583">
    <property type="entry name" value="Chitinase_II/V-like_cat"/>
</dbReference>